<reference evidence="1 2" key="1">
    <citation type="submission" date="2019-02" db="EMBL/GenBank/DDBJ databases">
        <title>Genome sequencing of the rare red list fungi Antrodiella citrinella (Flaviporus citrinellus).</title>
        <authorList>
            <person name="Buettner E."/>
            <person name="Kellner H."/>
        </authorList>
    </citation>
    <scope>NUCLEOTIDE SEQUENCE [LARGE SCALE GENOMIC DNA]</scope>
    <source>
        <strain evidence="1 2">DSM 108506</strain>
    </source>
</reference>
<keyword evidence="2" id="KW-1185">Reference proteome</keyword>
<evidence type="ECO:0000313" key="1">
    <source>
        <dbReference type="EMBL" id="THH26931.1"/>
    </source>
</evidence>
<dbReference type="EMBL" id="SGPM01000295">
    <property type="protein sequence ID" value="THH26931.1"/>
    <property type="molecule type" value="Genomic_DNA"/>
</dbReference>
<evidence type="ECO:0008006" key="3">
    <source>
        <dbReference type="Google" id="ProtNLM"/>
    </source>
</evidence>
<name>A0A4S4MPF1_9APHY</name>
<dbReference type="InterPro" id="IPR040521">
    <property type="entry name" value="KDZ"/>
</dbReference>
<accession>A0A4S4MPF1</accession>
<dbReference type="PANTHER" id="PTHR33096:SF1">
    <property type="entry name" value="CXC1-LIKE CYSTEINE CLUSTER ASSOCIATED WITH KDZ TRANSPOSASES DOMAIN-CONTAINING PROTEIN"/>
    <property type="match status" value="1"/>
</dbReference>
<dbReference type="Pfam" id="PF18758">
    <property type="entry name" value="KDZ"/>
    <property type="match status" value="1"/>
</dbReference>
<proteinExistence type="predicted"/>
<dbReference type="Proteomes" id="UP000308730">
    <property type="component" value="Unassembled WGS sequence"/>
</dbReference>
<organism evidence="1 2">
    <name type="scientific">Antrodiella citrinella</name>
    <dbReference type="NCBI Taxonomy" id="2447956"/>
    <lineage>
        <taxon>Eukaryota</taxon>
        <taxon>Fungi</taxon>
        <taxon>Dikarya</taxon>
        <taxon>Basidiomycota</taxon>
        <taxon>Agaricomycotina</taxon>
        <taxon>Agaricomycetes</taxon>
        <taxon>Polyporales</taxon>
        <taxon>Steccherinaceae</taxon>
        <taxon>Antrodiella</taxon>
    </lineage>
</organism>
<comment type="caution">
    <text evidence="1">The sequence shown here is derived from an EMBL/GenBank/DDBJ whole genome shotgun (WGS) entry which is preliminary data.</text>
</comment>
<sequence length="730" mass="83750">MTDAGYTAPHVIVSLDGCFTQKRRRTKSGLNDAKRVHPQSCFVSEETVREAEALVDRLRGNKPAREAESGSNQDTVEAGMRIPNSVLDSCHESFKAADEKRVKASTHYFADTGLMSMVCRHDRVLWMVNMTSAGEKQYYALALIIELLKHLPRTANIGLLYDIACQLERSCRKWGFLGDDLHRFLFALAVFHAYGHEWACQLLYHPRKCIGFGLTDGEGCERNWSLIKPLISVLRVSGYHQRKMVLDEQILFNRDQSLLGMALWLVKKWVKAVEKKAALEADLEQLREDYRVGLSDEELRAEWKKQVEAQTKPLDRQDKNAGKKAVEVVLELGRSISHVDDNLAELDTKMATTNGIEALTEYNTQRDALWTTRKRLSERRVAAMNKLGVEELADVKRFKNSRFYTLRVNAYALLVRIRQRMKNRRFELDRLERSFRSAVNEQNLEKHIGAAMAKRQGTISTYARKYNVMCKEMQSLITKGQAPKNAIAPLEIKLEGLFKMDIDHSIWHDLGFNDADVEVPRWLADESIRNGIRYRLELDRCEEEIDRLRFERCGLQEWFMADWQGLQCAKEKVSEHSIMHQLELREARMLDILIKWGPQLGTIETAYDMPEVWGPAWEAEFDRRRVLYTNSVTGKGKGKGKGKAVEVKGDNMEEGQREMTAEMFDDAAADDEDAYEGEEHDAEVIEIIEVGGELDGYMEEEDSLMIPSIPIESWLYPDQGEAQPKRARAS</sequence>
<dbReference type="AlphaFoldDB" id="A0A4S4MPF1"/>
<gene>
    <name evidence="1" type="ORF">EUX98_g7256</name>
</gene>
<protein>
    <recommendedName>
        <fullName evidence="3">CxC1-like cysteine cluster associated with KDZ transposases domain-containing protein</fullName>
    </recommendedName>
</protein>
<dbReference type="PANTHER" id="PTHR33096">
    <property type="entry name" value="CXC2 DOMAIN-CONTAINING PROTEIN"/>
    <property type="match status" value="1"/>
</dbReference>
<evidence type="ECO:0000313" key="2">
    <source>
        <dbReference type="Proteomes" id="UP000308730"/>
    </source>
</evidence>
<dbReference type="OrthoDB" id="3265112at2759"/>